<dbReference type="EMBL" id="JAIRBM010000016">
    <property type="protein sequence ID" value="MBZ6078249.1"/>
    <property type="molecule type" value="Genomic_DNA"/>
</dbReference>
<dbReference type="InterPro" id="IPR055170">
    <property type="entry name" value="GFO_IDH_MocA-like_dom"/>
</dbReference>
<keyword evidence="4" id="KW-1185">Reference proteome</keyword>
<dbReference type="PANTHER" id="PTHR43377">
    <property type="entry name" value="BILIVERDIN REDUCTASE A"/>
    <property type="match status" value="1"/>
</dbReference>
<dbReference type="PANTHER" id="PTHR43377:SF8">
    <property type="entry name" value="BLR3664 PROTEIN"/>
    <property type="match status" value="1"/>
</dbReference>
<dbReference type="Pfam" id="PF01408">
    <property type="entry name" value="GFO_IDH_MocA"/>
    <property type="match status" value="1"/>
</dbReference>
<dbReference type="SUPFAM" id="SSF51735">
    <property type="entry name" value="NAD(P)-binding Rossmann-fold domains"/>
    <property type="match status" value="1"/>
</dbReference>
<dbReference type="InterPro" id="IPR051450">
    <property type="entry name" value="Gfo/Idh/MocA_Oxidoreductases"/>
</dbReference>
<protein>
    <submittedName>
        <fullName evidence="3">Gfo/Idh/MocA family oxidoreductase</fullName>
    </submittedName>
</protein>
<reference evidence="3 4" key="1">
    <citation type="submission" date="2021-09" db="EMBL/GenBank/DDBJ databases">
        <title>The complete genome sequence of a new microorganism.</title>
        <authorList>
            <person name="Zi Z."/>
        </authorList>
    </citation>
    <scope>NUCLEOTIDE SEQUENCE [LARGE SCALE GENOMIC DNA]</scope>
    <source>
        <strain evidence="3 4">WGZ8</strain>
    </source>
</reference>
<dbReference type="Gene3D" id="3.40.50.720">
    <property type="entry name" value="NAD(P)-binding Rossmann-like Domain"/>
    <property type="match status" value="1"/>
</dbReference>
<dbReference type="Proteomes" id="UP000704176">
    <property type="component" value="Unassembled WGS sequence"/>
</dbReference>
<evidence type="ECO:0000259" key="2">
    <source>
        <dbReference type="Pfam" id="PF22725"/>
    </source>
</evidence>
<accession>A0ABS7VSS5</accession>
<dbReference type="RefSeq" id="WP_224315001.1">
    <property type="nucleotide sequence ID" value="NZ_JAIRBM010000016.1"/>
</dbReference>
<evidence type="ECO:0000313" key="4">
    <source>
        <dbReference type="Proteomes" id="UP000704176"/>
    </source>
</evidence>
<comment type="caution">
    <text evidence="3">The sequence shown here is derived from an EMBL/GenBank/DDBJ whole genome shotgun (WGS) entry which is preliminary data.</text>
</comment>
<evidence type="ECO:0000313" key="3">
    <source>
        <dbReference type="EMBL" id="MBZ6078249.1"/>
    </source>
</evidence>
<organism evidence="3 4">
    <name type="scientific">Microvirga puerhi</name>
    <dbReference type="NCBI Taxonomy" id="2876078"/>
    <lineage>
        <taxon>Bacteria</taxon>
        <taxon>Pseudomonadati</taxon>
        <taxon>Pseudomonadota</taxon>
        <taxon>Alphaproteobacteria</taxon>
        <taxon>Hyphomicrobiales</taxon>
        <taxon>Methylobacteriaceae</taxon>
        <taxon>Microvirga</taxon>
    </lineage>
</organism>
<evidence type="ECO:0000259" key="1">
    <source>
        <dbReference type="Pfam" id="PF01408"/>
    </source>
</evidence>
<sequence length="345" mass="37760">MNVINLIVMGAGLMGTRHAIHIGKEQNAALCAIVDPSQAGRALALRSGTKWYENLAQALSEQRADGVIIATPNQLHVETGLEVIAAGLPVLIEKPIADDVGAATTLVEAAEEASIPLLVGHHRRHNPMVGKAKEIVESGRLGTLLTVTGHFWLKKPDDYFDAAWRREVGAGPIFINLTHDIDLFRYLCGEIVWVQAQESNLVRGHAVEDTAAILLRFANGILATFNVSDVVVAPWSWELTTGENPAYPRQDQSCYQIGGTHGSLSIPDLELWSYPGQKSWWEPLQRQRVPFVPDDPMAVQLRHFCDVIRRGAEPVVSGRDALNTLKVIDAIKRSARESTPVTLTA</sequence>
<feature type="domain" description="Gfo/Idh/MocA-like oxidoreductase N-terminal" evidence="1">
    <location>
        <begin position="5"/>
        <end position="121"/>
    </location>
</feature>
<dbReference type="SUPFAM" id="SSF55347">
    <property type="entry name" value="Glyceraldehyde-3-phosphate dehydrogenase-like, C-terminal domain"/>
    <property type="match status" value="1"/>
</dbReference>
<proteinExistence type="predicted"/>
<gene>
    <name evidence="3" type="ORF">K9B37_18470</name>
</gene>
<name>A0ABS7VSS5_9HYPH</name>
<dbReference type="InterPro" id="IPR000683">
    <property type="entry name" value="Gfo/Idh/MocA-like_OxRdtase_N"/>
</dbReference>
<dbReference type="Gene3D" id="3.30.360.10">
    <property type="entry name" value="Dihydrodipicolinate Reductase, domain 2"/>
    <property type="match status" value="1"/>
</dbReference>
<dbReference type="InterPro" id="IPR036291">
    <property type="entry name" value="NAD(P)-bd_dom_sf"/>
</dbReference>
<feature type="domain" description="GFO/IDH/MocA-like oxidoreductase" evidence="2">
    <location>
        <begin position="131"/>
        <end position="264"/>
    </location>
</feature>
<dbReference type="Pfam" id="PF22725">
    <property type="entry name" value="GFO_IDH_MocA_C3"/>
    <property type="match status" value="1"/>
</dbReference>